<keyword evidence="2" id="KW-0597">Phosphoprotein</keyword>
<dbReference type="GO" id="GO:0031177">
    <property type="term" value="F:phosphopantetheine binding"/>
    <property type="evidence" value="ECO:0007669"/>
    <property type="project" value="InterPro"/>
</dbReference>
<dbReference type="InterPro" id="IPR020806">
    <property type="entry name" value="PKS_PP-bd"/>
</dbReference>
<dbReference type="CDD" id="cd00833">
    <property type="entry name" value="PKS"/>
    <property type="match status" value="1"/>
</dbReference>
<dbReference type="STRING" id="158607.A0A1I9KI96"/>
<dbReference type="Pfam" id="PF16197">
    <property type="entry name" value="KAsynt_C_assoc"/>
    <property type="match status" value="1"/>
</dbReference>
<dbReference type="GO" id="GO:0006633">
    <property type="term" value="P:fatty acid biosynthetic process"/>
    <property type="evidence" value="ECO:0007669"/>
    <property type="project" value="TreeGrafter"/>
</dbReference>
<dbReference type="InterPro" id="IPR006162">
    <property type="entry name" value="Ppantetheine_attach_site"/>
</dbReference>
<dbReference type="InterPro" id="IPR020841">
    <property type="entry name" value="PKS_Beta-ketoAc_synthase_dom"/>
</dbReference>
<feature type="domain" description="Carrier" evidence="7">
    <location>
        <begin position="2304"/>
        <end position="2382"/>
    </location>
</feature>
<dbReference type="SMART" id="SM00822">
    <property type="entry name" value="PKS_KR"/>
    <property type="match status" value="1"/>
</dbReference>
<evidence type="ECO:0000259" key="8">
    <source>
        <dbReference type="PROSITE" id="PS52004"/>
    </source>
</evidence>
<dbReference type="Pfam" id="PF08659">
    <property type="entry name" value="KR"/>
    <property type="match status" value="1"/>
</dbReference>
<dbReference type="InterPro" id="IPR049552">
    <property type="entry name" value="PKS_DH_N"/>
</dbReference>
<dbReference type="PROSITE" id="PS50075">
    <property type="entry name" value="CARRIER"/>
    <property type="match status" value="1"/>
</dbReference>
<evidence type="ECO:0000313" key="10">
    <source>
        <dbReference type="EMBL" id="ALP31896.1"/>
    </source>
</evidence>
<dbReference type="InterPro" id="IPR020843">
    <property type="entry name" value="ER"/>
</dbReference>
<dbReference type="PANTHER" id="PTHR43775">
    <property type="entry name" value="FATTY ACID SYNTHASE"/>
    <property type="match status" value="1"/>
</dbReference>
<dbReference type="PROSITE" id="PS00012">
    <property type="entry name" value="PHOSPHOPANTETHEINE"/>
    <property type="match status" value="1"/>
</dbReference>
<dbReference type="SUPFAM" id="SSF55048">
    <property type="entry name" value="Probable ACP-binding domain of malonyl-CoA ACP transacylase"/>
    <property type="match status" value="1"/>
</dbReference>
<dbReference type="Gene3D" id="3.40.50.150">
    <property type="entry name" value="Vaccinia Virus protein VP39"/>
    <property type="match status" value="1"/>
</dbReference>
<name>A0A1I9KI96_DIAHE</name>
<dbReference type="EMBL" id="KR153182">
    <property type="protein sequence ID" value="ALP31896.1"/>
    <property type="molecule type" value="Genomic_DNA"/>
</dbReference>
<dbReference type="Proteomes" id="UP000094444">
    <property type="component" value="Unassembled WGS sequence"/>
</dbReference>
<evidence type="ECO:0000313" key="11">
    <source>
        <dbReference type="EMBL" id="POS74214.1"/>
    </source>
</evidence>
<dbReference type="InterPro" id="IPR009081">
    <property type="entry name" value="PP-bd_ACP"/>
</dbReference>
<dbReference type="SUPFAM" id="SSF52777">
    <property type="entry name" value="CoA-dependent acyltransferases"/>
    <property type="match status" value="2"/>
</dbReference>
<dbReference type="Pfam" id="PF00755">
    <property type="entry name" value="Carn_acyltransf"/>
    <property type="match status" value="1"/>
</dbReference>
<dbReference type="PANTHER" id="PTHR43775:SF22">
    <property type="entry name" value="SYNTHASE, PUTATIVE (JCVI)-RELATED"/>
    <property type="match status" value="1"/>
</dbReference>
<dbReference type="InterPro" id="IPR039551">
    <property type="entry name" value="Cho/carn_acyl_trans"/>
</dbReference>
<keyword evidence="1" id="KW-0596">Phosphopantetheine</keyword>
<dbReference type="GO" id="GO:0044550">
    <property type="term" value="P:secondary metabolite biosynthetic process"/>
    <property type="evidence" value="ECO:0007669"/>
    <property type="project" value="UniProtKB-ARBA"/>
</dbReference>
<keyword evidence="5" id="KW-0511">Multifunctional enzyme</keyword>
<evidence type="ECO:0000256" key="2">
    <source>
        <dbReference type="ARBA" id="ARBA00022553"/>
    </source>
</evidence>
<dbReference type="InterPro" id="IPR013968">
    <property type="entry name" value="PKS_KR"/>
</dbReference>
<dbReference type="SUPFAM" id="SSF51735">
    <property type="entry name" value="NAD(P)-binding Rossmann-fold domains"/>
    <property type="match status" value="2"/>
</dbReference>
<dbReference type="Gene3D" id="3.10.129.110">
    <property type="entry name" value="Polyketide synthase dehydratase"/>
    <property type="match status" value="1"/>
</dbReference>
<dbReference type="Gene3D" id="3.40.366.10">
    <property type="entry name" value="Malonyl-Coenzyme A Acyl Carrier Protein, domain 2"/>
    <property type="match status" value="1"/>
</dbReference>
<dbReference type="InterPro" id="IPR036291">
    <property type="entry name" value="NAD(P)-bd_dom_sf"/>
</dbReference>
<dbReference type="Gene3D" id="3.30.559.70">
    <property type="entry name" value="Choline/Carnitine o-acyltransferase, domain 2"/>
    <property type="match status" value="1"/>
</dbReference>
<feature type="domain" description="PKS/mFAS DH" evidence="9">
    <location>
        <begin position="930"/>
        <end position="1247"/>
    </location>
</feature>
<dbReference type="InterPro" id="IPR020807">
    <property type="entry name" value="PKS_DH"/>
</dbReference>
<dbReference type="InterPro" id="IPR029063">
    <property type="entry name" value="SAM-dependent_MTases_sf"/>
</dbReference>
<dbReference type="GO" id="GO:0004312">
    <property type="term" value="F:fatty acid synthase activity"/>
    <property type="evidence" value="ECO:0007669"/>
    <property type="project" value="TreeGrafter"/>
</dbReference>
<evidence type="ECO:0000256" key="5">
    <source>
        <dbReference type="ARBA" id="ARBA00023268"/>
    </source>
</evidence>
<dbReference type="SMART" id="SM00827">
    <property type="entry name" value="PKS_AT"/>
    <property type="match status" value="1"/>
</dbReference>
<keyword evidence="4" id="KW-0560">Oxidoreductase</keyword>
<dbReference type="Pfam" id="PF23297">
    <property type="entry name" value="ACP_SdgA_C"/>
    <property type="match status" value="1"/>
</dbReference>
<dbReference type="SMART" id="SM00825">
    <property type="entry name" value="PKS_KS"/>
    <property type="match status" value="1"/>
</dbReference>
<organism evidence="10">
    <name type="scientific">Diaporthe helianthi</name>
    <dbReference type="NCBI Taxonomy" id="158607"/>
    <lineage>
        <taxon>Eukaryota</taxon>
        <taxon>Fungi</taxon>
        <taxon>Dikarya</taxon>
        <taxon>Ascomycota</taxon>
        <taxon>Pezizomycotina</taxon>
        <taxon>Sordariomycetes</taxon>
        <taxon>Sordariomycetidae</taxon>
        <taxon>Diaporthales</taxon>
        <taxon>Diaporthaceae</taxon>
        <taxon>Diaporthe</taxon>
    </lineage>
</organism>
<dbReference type="Gene3D" id="3.40.50.720">
    <property type="entry name" value="NAD(P)-binding Rossmann-like Domain"/>
    <property type="match status" value="2"/>
</dbReference>
<dbReference type="PROSITE" id="PS52019">
    <property type="entry name" value="PKS_MFAS_DH"/>
    <property type="match status" value="1"/>
</dbReference>
<evidence type="ECO:0000256" key="4">
    <source>
        <dbReference type="ARBA" id="ARBA00023002"/>
    </source>
</evidence>
<dbReference type="SMART" id="SM00823">
    <property type="entry name" value="PKS_PP"/>
    <property type="match status" value="1"/>
</dbReference>
<dbReference type="InterPro" id="IPR014043">
    <property type="entry name" value="Acyl_transferase_dom"/>
</dbReference>
<evidence type="ECO:0000256" key="1">
    <source>
        <dbReference type="ARBA" id="ARBA00022450"/>
    </source>
</evidence>
<feature type="active site" description="Proton acceptor; for dehydratase activity" evidence="6">
    <location>
        <position position="962"/>
    </location>
</feature>
<dbReference type="Pfam" id="PF21089">
    <property type="entry name" value="PKS_DH_N"/>
    <property type="match status" value="1"/>
</dbReference>
<evidence type="ECO:0000259" key="9">
    <source>
        <dbReference type="PROSITE" id="PS52019"/>
    </source>
</evidence>
<accession>A0A1I9KI96</accession>
<evidence type="ECO:0000313" key="12">
    <source>
        <dbReference type="Proteomes" id="UP000094444"/>
    </source>
</evidence>
<dbReference type="OrthoDB" id="329835at2759"/>
<dbReference type="InterPro" id="IPR042104">
    <property type="entry name" value="PKS_dehydratase_sf"/>
</dbReference>
<dbReference type="InterPro" id="IPR016036">
    <property type="entry name" value="Malonyl_transacylase_ACP-bd"/>
</dbReference>
<reference evidence="11 12" key="2">
    <citation type="submission" date="2017-09" db="EMBL/GenBank/DDBJ databases">
        <title>Polyketide synthases of a Diaporthe helianthi virulent isolate.</title>
        <authorList>
            <person name="Baroncelli R."/>
        </authorList>
    </citation>
    <scope>NUCLEOTIDE SEQUENCE [LARGE SCALE GENOMIC DNA]</scope>
    <source>
        <strain evidence="11 12">7/96</strain>
    </source>
</reference>
<dbReference type="InterPro" id="IPR016035">
    <property type="entry name" value="Acyl_Trfase/lysoPLipase"/>
</dbReference>
<dbReference type="Gene3D" id="1.10.1200.10">
    <property type="entry name" value="ACP-like"/>
    <property type="match status" value="1"/>
</dbReference>
<dbReference type="Gene3D" id="3.40.47.10">
    <property type="match status" value="1"/>
</dbReference>
<evidence type="ECO:0000259" key="7">
    <source>
        <dbReference type="PROSITE" id="PS50075"/>
    </source>
</evidence>
<feature type="region of interest" description="C-terminal hotdog fold" evidence="6">
    <location>
        <begin position="1090"/>
        <end position="1247"/>
    </location>
</feature>
<dbReference type="InterPro" id="IPR032821">
    <property type="entry name" value="PKS_assoc"/>
</dbReference>
<dbReference type="InterPro" id="IPR049551">
    <property type="entry name" value="PKS_DH_C"/>
</dbReference>
<dbReference type="EMBL" id="MAVT02000665">
    <property type="protein sequence ID" value="POS74214.1"/>
    <property type="molecule type" value="Genomic_DNA"/>
</dbReference>
<dbReference type="PROSITE" id="PS51257">
    <property type="entry name" value="PROKAR_LIPOPROTEIN"/>
    <property type="match status" value="1"/>
</dbReference>
<feature type="active site" description="Proton donor; for dehydratase activity" evidence="6">
    <location>
        <position position="1160"/>
    </location>
</feature>
<dbReference type="InterPro" id="IPR016039">
    <property type="entry name" value="Thiolase-like"/>
</dbReference>
<dbReference type="InterPro" id="IPR001227">
    <property type="entry name" value="Ac_transferase_dom_sf"/>
</dbReference>
<dbReference type="PROSITE" id="PS52004">
    <property type="entry name" value="KS3_2"/>
    <property type="match status" value="1"/>
</dbReference>
<proteinExistence type="predicted"/>
<dbReference type="InterPro" id="IPR042231">
    <property type="entry name" value="Cho/carn_acyl_trans_2"/>
</dbReference>
<dbReference type="InterPro" id="IPR014031">
    <property type="entry name" value="Ketoacyl_synth_C"/>
</dbReference>
<dbReference type="Pfam" id="PF00698">
    <property type="entry name" value="Acyl_transf_1"/>
    <property type="match status" value="1"/>
</dbReference>
<keyword evidence="12" id="KW-1185">Reference proteome</keyword>
<dbReference type="Pfam" id="PF02801">
    <property type="entry name" value="Ketoacyl-synt_C"/>
    <property type="match status" value="1"/>
</dbReference>
<evidence type="ECO:0000256" key="6">
    <source>
        <dbReference type="PROSITE-ProRule" id="PRU01363"/>
    </source>
</evidence>
<protein>
    <submittedName>
        <fullName evidence="11">Beta-ketoacyl synthase domain-containing protein</fullName>
    </submittedName>
    <submittedName>
        <fullName evidence="10">Polyketide synthase 4</fullName>
    </submittedName>
</protein>
<dbReference type="Gene3D" id="3.30.559.10">
    <property type="entry name" value="Chloramphenicol acetyltransferase-like domain"/>
    <property type="match status" value="1"/>
</dbReference>
<dbReference type="SUPFAM" id="SSF53901">
    <property type="entry name" value="Thiolase-like"/>
    <property type="match status" value="1"/>
</dbReference>
<gene>
    <name evidence="10" type="primary">PKS4</name>
    <name evidence="11" type="ORF">DHEL01_v207393</name>
</gene>
<dbReference type="InterPro" id="IPR057326">
    <property type="entry name" value="KR_dom"/>
</dbReference>
<evidence type="ECO:0000256" key="3">
    <source>
        <dbReference type="ARBA" id="ARBA00022679"/>
    </source>
</evidence>
<dbReference type="InterPro" id="IPR049900">
    <property type="entry name" value="PKS_mFAS_DH"/>
</dbReference>
<dbReference type="InterPro" id="IPR023213">
    <property type="entry name" value="CAT-like_dom_sf"/>
</dbReference>
<dbReference type="InterPro" id="IPR014030">
    <property type="entry name" value="Ketoacyl_synth_N"/>
</dbReference>
<dbReference type="InterPro" id="IPR050091">
    <property type="entry name" value="PKS_NRPS_Biosynth_Enz"/>
</dbReference>
<keyword evidence="3" id="KW-0808">Transferase</keyword>
<feature type="region of interest" description="N-terminal hotdog fold" evidence="6">
    <location>
        <begin position="930"/>
        <end position="1064"/>
    </location>
</feature>
<dbReference type="Gene3D" id="3.90.180.10">
    <property type="entry name" value="Medium-chain alcohol dehydrogenases, catalytic domain"/>
    <property type="match status" value="1"/>
</dbReference>
<dbReference type="SMART" id="SM00826">
    <property type="entry name" value="PKS_DH"/>
    <property type="match status" value="1"/>
</dbReference>
<feature type="domain" description="Ketosynthase family 3 (KS3)" evidence="8">
    <location>
        <begin position="10"/>
        <end position="424"/>
    </location>
</feature>
<dbReference type="InterPro" id="IPR036736">
    <property type="entry name" value="ACP-like_sf"/>
</dbReference>
<reference evidence="10" key="1">
    <citation type="submission" date="2015-04" db="EMBL/GenBank/DDBJ databases">
        <title>Dhpks1, a gene encoding a polyketide synthase of the phytopathogenic fungus Diaporthe helianthi is required to trigger sunflower stem canker toxin-mediated disease.</title>
        <authorList>
            <person name="Maimone Mancarello A.B."/>
            <person name="Pane C."/>
            <person name="Ruocco M."/>
            <person name="Cacciola S.O."/>
            <person name="Firrao G."/>
            <person name="Magnano Di San Lio G."/>
            <person name="Baroncelli R."/>
            <person name="Vannacci G."/>
            <person name="Vergara M."/>
            <person name="Scala F."/>
        </authorList>
    </citation>
    <scope>NUCLEOTIDE SEQUENCE</scope>
    <source>
        <strain evidence="10">7/96</strain>
    </source>
</reference>
<dbReference type="SUPFAM" id="SSF47336">
    <property type="entry name" value="ACP-like"/>
    <property type="match status" value="1"/>
</dbReference>
<dbReference type="GO" id="GO:0016491">
    <property type="term" value="F:oxidoreductase activity"/>
    <property type="evidence" value="ECO:0007669"/>
    <property type="project" value="UniProtKB-KW"/>
</dbReference>
<sequence length="3071" mass="333261">MSQPETKSPVAPIAIVGLSCRLPGASNSPEELWDLLKGTEDAWSPVPADRYNETAFHHPSSNYPNGTTHQQGGYFIDADLRDFDNAFFRLSPQQAAAMDPQQRMLLEMSYEALESAGWALERCAGSNMGVYTASFTADFERNLYRDPMTLPTYYLTGVERAILSNRISHVLDLHGPSMTIDTACSGGLVAVHQACQSLRSGESDSAIVGAANLTIGPDQRIGMSKLHLISASGRCHPFDSRGEGYGRGEGCVVLVLKRLDCALRDRDPVRAILVNTGVNQDGYTPAGITSPNDVSYVEAHGTGTKAGDLAEITAISEVLLAPGAGQRSAPLIIGSMKGHIGHTENTSGLAGLLKAVLMLQHLEIPGTAGLKELKPDLPRDSGICFPRKLMTWPQEYQGGQEKPPRVSVNSFGFGGTNAHAILERPPDRPRRPASSSKVTDIIGPRLFPLSANSQLSLKSLFESYAAWIRHHPEVNLQDLSYTLCHRRSILPWRYSCAAESYGSLLDQLEAACDAPLTAPLRDRPGVVFVFTGQGAQWLGMARELLLDRRPHAPTTFRDSILKSRDVLLGMGADWDLEKELLRHPTETTRLDTAQLAQPVTTAVQIALVSMLRGFDVFPGAVVGHSSGEIAAAYAAGYISHNDALAVAYHRGFMADAVATRGLAPGAMLSVGLGESDAAALTDDLTRGVAGIACVNSPSSVTISGDAEAVDEVAMRIEKWNCSRESSIFYRRLAVDTAYHSHHMRAVAEVYGTRLAGLKVGEQESNDELHEVTFVSSVSGTYKSCGFGRGYWTENLVSPVRFSDAIQTLAKIQSDAGLSHNIFIEIGPHLSLAGPVRQCLTSPELQLQLSFDYYSVLQRKTNAMTSTFKLVARLFERGVNLNLESVSAVSAGEDPGVVLTDLPAYKWDHSQKHYFESRISREYRMRRDPYHDLVGVRAMDATSIEPRWRHMIGLSSLPWLAHHLIDHQPVFPGSGYICMAIEGVRQVHRQRSPDKKLELLSVKKVSFLRGLVVPEIPGQQTEAQLSLIPRSGDSPLAFDFRISAFWDDEWREHCTGTISATVSSQEHDGDEAAAIQLADFASASQPQPPPAGGARSIPPAELYGRLAEDGNKYGPAFSIIQKYTLDARNSNAFATVEVPDTAAIMPGQHQQPHLIHPATLDAVFHTALPIVADQLGRGSIVPVQIEEVVISAASTTPSEPGSILDVTASIRSRQDHTACADVCAAAGGQPVVVASGLELRSLAPRSRAGSDGSGEHCVCFNLEWAPDIDFLRGRDLSSREPDMKQQLMGHVLYKYGRAAKVVEFGTGHADLALAFLGCLRGPENTWPSYVYACAAPEKMDKVRKQLVGYPVQFRAVMPGQDICEQGFQPHAFDVVVVSRLETISGARWLLKENGTVLMEVKAKPDDDMNWVDVMRQAQLEPQLSVYDSVRNSFIVVARPVPQAETQRTLLNIKLLTHSRKGLTEKWVDDIETRLREKTGLVSRDTIHMTIDPRRGSAPDEDPSQTCFVVIEDEAQPIISDQNSFEAATSLLKQSGRVIWLSPTEPLSMHQITGMARTAHAESDKLCLTTIHFAPQLLSHGSEGAARLLELLSVAIQSTASQSREREYRLSDDGTITIPRVLPDVSLNNAIQRGVTGNGEVVLGRYLDESRVLALPRETGQGTIRGTESAAAFRVANTTRSTRLADDEVELETRSFLLTNSGLAGSCWAYSGIVTRVGGSVKSNILRPGDQAVAICTCLGASRVIAGEGHVAKMPPFIPPTLGARMLITVMEACHALRNLARVTSRGRVLVHGALAAGGRAAVAVARYIGATVHVTTTGPEEARLVMEELGVLPGLVVPVTQHRSPRKTPVGNFDVIVTCLEDVPSQILSHLKLFGSVVVLSCEASMARLETSRDFTSLKLPRNSTIYSCNILELLEARPDLATGLVGQAAAAMNHLPLRGLDYCVRPIHQISKAIQLIQTVASDAVVLQADQDSRVMMAVNPQTKVKRFDWKSTESSYLIAGGLGDLGRRLLRLMAQRGTKHLITLSRSPCKISDYRRLQQQLQDINPDSTLYCLTCDITKAESVQEAAACLQNLQLPPVRGIIQSAALLNVYSMTYDDFTRAASVKVEGSLELEKCFASPELAFFLTLSSAVNVLGASGQANYNAGNSVQDALSQARRDADCKYMSLSPGWIEDAAFTSGNESRLRQVVSFKGLLFRLLCWRCVHGLRRAGLRPISAEQLTRYFDYALDAVENPLGTCPAQLVIGFDTASISNSTTHNGTVHSPLFCHVCPSGLPGKTGSDTTSSLTHEVVTFAQAMAADDPDLMIEILATSLVTYLSSLISLDTSRIDRYKTSTLDLGVDSLISIELRNWVAREFGAPLQSSEILVNQTFNALAEKIVSRLRVSSQSMSQDSSVEDDAHAIITTPATTNSGSTSSDSVVGRASTTSSMNIAESRQLPGLPKSDLQSVLELFQQSRAAIDSAEEQSITASAALEFSKGPGPLLHGRLADMPDDFLAQAYERQVYLERREPLQDYSTFILVHPPAAPRHSQSVRATILTAAALEYSRQISGGKMAPDKLHGSPLDSEYREWLFNTTRHPGPKVDRMKRYPKDQRVVVLRRGHAFEMTLPEPLHHHHHEPIAAAAAAIHAAYNDIIAASDQHQADASTLTADGRQPWAQARAELEARHPDNARALAAIDSCAFVVCLDDGAPATGGERFTQFLLGASGPSSCAGRVSNRWFDKPFQLAVGANGASAGVYEHTKLDGIDVRALHHHLTSAVFSYPAVDEDELLCGGLDAAGKTPGATCSPQPRVRELKWTLYETHVQHINRVQLRGLSYGYIEHKVVTAESLGLDLLRARRAPSNATAHLVVLLAIYLVDGETRPAWEVVSLATFRRGRIDWVQTVTPQVKAFIEAAAGTVARARETEADAAAQQQQQQHLRALFDSAAASHTRLVTLAAQGSGHVRNMYALLAAHQGDVAGGGGDVDAGLHPPWPGLFRTSAWDATRRGGPGQDLKIGFMPAVDDDDDDDDDVQSSEWDEGGFLMEGERGVYVHCAVEERRVKFSVAARPAYAALVCDRLGTACDVVLGILRS</sequence>
<dbReference type="Pfam" id="PF00109">
    <property type="entry name" value="ketoacyl-synt"/>
    <property type="match status" value="1"/>
</dbReference>
<dbReference type="SMART" id="SM00829">
    <property type="entry name" value="PKS_ER"/>
    <property type="match status" value="1"/>
</dbReference>
<dbReference type="Pfam" id="PF14765">
    <property type="entry name" value="PS-DH"/>
    <property type="match status" value="1"/>
</dbReference>
<dbReference type="SUPFAM" id="SSF52151">
    <property type="entry name" value="FabD/lysophospholipase-like"/>
    <property type="match status" value="1"/>
</dbReference>